<sequence>MSVFNVQVAPADATNTLEDYDDNDLEMVEHYDLNNNKDIFHRSSLFQEMKPLLWTLKLCGLYHERQWGVKNAKGDLEEIGNFTPSRIWSIALIVIQWLNIGKLLLTFMRDNEFGPGLLTKIMIMMWHISCGITCVITYKCWAKPERLPGFIYKWETLYRRDSEETLRKFKYLIKIGLLFSWTLVIINFSFIAYVQFNHTVFDVLLIPFERNEDDMFIAKFVLVCITGTIVNMSCIMGVLFHIAITWLLNNEFKNYNKYFRECLNECGGLKGSIETHRRRHMDICQLAGFADEAFRLYHLIGIGIPIAVMLLIVYNIMYLEEIQKDLFLMITMISWISVMMYILIEVLLMCATVNHTAHDSYNDVHSLDLGKMNQKEVLQVSVFLNKLSGHPDQIGLTVVCLFIIDSPTILTVFGMLVSYFFLLISFKPASPESGLAAAASN</sequence>
<keyword evidence="2" id="KW-0812">Transmembrane</keyword>
<dbReference type="PANTHER" id="PTHR21421">
    <property type="entry name" value="GUSTATORY RECEPTOR"/>
    <property type="match status" value="1"/>
</dbReference>
<keyword evidence="5" id="KW-0675">Receptor</keyword>
<evidence type="ECO:0000256" key="1">
    <source>
        <dbReference type="ARBA" id="ARBA00004141"/>
    </source>
</evidence>
<proteinExistence type="predicted"/>
<dbReference type="GO" id="GO:0038023">
    <property type="term" value="F:signaling receptor activity"/>
    <property type="evidence" value="ECO:0007669"/>
    <property type="project" value="UniProtKB-ARBA"/>
</dbReference>
<dbReference type="EMBL" id="CAIIXF020000001">
    <property type="protein sequence ID" value="CAH1776185.1"/>
    <property type="molecule type" value="Genomic_DNA"/>
</dbReference>
<dbReference type="Pfam" id="PF08395">
    <property type="entry name" value="7tm_7"/>
    <property type="match status" value="1"/>
</dbReference>
<keyword evidence="7" id="KW-1185">Reference proteome</keyword>
<reference evidence="6" key="1">
    <citation type="submission" date="2022-03" db="EMBL/GenBank/DDBJ databases">
        <authorList>
            <person name="Martin C."/>
        </authorList>
    </citation>
    <scope>NUCLEOTIDE SEQUENCE</scope>
</reference>
<dbReference type="InterPro" id="IPR013604">
    <property type="entry name" value="7TM_chemorcpt"/>
</dbReference>
<protein>
    <submittedName>
        <fullName evidence="6">Uncharacterized protein</fullName>
    </submittedName>
</protein>
<evidence type="ECO:0000313" key="6">
    <source>
        <dbReference type="EMBL" id="CAH1776185.1"/>
    </source>
</evidence>
<name>A0A8J1TPZ0_OWEFU</name>
<dbReference type="PANTHER" id="PTHR21421:SF29">
    <property type="entry name" value="GUSTATORY RECEPTOR 5A FOR TREHALOSE-RELATED"/>
    <property type="match status" value="1"/>
</dbReference>
<dbReference type="OrthoDB" id="6098582at2759"/>
<evidence type="ECO:0000256" key="2">
    <source>
        <dbReference type="ARBA" id="ARBA00022692"/>
    </source>
</evidence>
<keyword evidence="4" id="KW-0472">Membrane</keyword>
<gene>
    <name evidence="6" type="ORF">OFUS_LOCUS3387</name>
</gene>
<comment type="subcellular location">
    <subcellularLocation>
        <location evidence="1">Membrane</location>
        <topology evidence="1">Multi-pass membrane protein</topology>
    </subcellularLocation>
</comment>
<dbReference type="AlphaFoldDB" id="A0A8J1TPZ0"/>
<comment type="caution">
    <text evidence="6">The sequence shown here is derived from an EMBL/GenBank/DDBJ whole genome shotgun (WGS) entry which is preliminary data.</text>
</comment>
<dbReference type="GO" id="GO:0051606">
    <property type="term" value="P:detection of stimulus"/>
    <property type="evidence" value="ECO:0007669"/>
    <property type="project" value="UniProtKB-ARBA"/>
</dbReference>
<evidence type="ECO:0000256" key="5">
    <source>
        <dbReference type="ARBA" id="ARBA00023170"/>
    </source>
</evidence>
<accession>A0A8J1TPZ0</accession>
<evidence type="ECO:0000313" key="7">
    <source>
        <dbReference type="Proteomes" id="UP000749559"/>
    </source>
</evidence>
<organism evidence="6 7">
    <name type="scientific">Owenia fusiformis</name>
    <name type="common">Polychaete worm</name>
    <dbReference type="NCBI Taxonomy" id="6347"/>
    <lineage>
        <taxon>Eukaryota</taxon>
        <taxon>Metazoa</taxon>
        <taxon>Spiralia</taxon>
        <taxon>Lophotrochozoa</taxon>
        <taxon>Annelida</taxon>
        <taxon>Polychaeta</taxon>
        <taxon>Sedentaria</taxon>
        <taxon>Canalipalpata</taxon>
        <taxon>Sabellida</taxon>
        <taxon>Oweniida</taxon>
        <taxon>Oweniidae</taxon>
        <taxon>Owenia</taxon>
    </lineage>
</organism>
<dbReference type="GO" id="GO:0050909">
    <property type="term" value="P:sensory perception of taste"/>
    <property type="evidence" value="ECO:0007669"/>
    <property type="project" value="InterPro"/>
</dbReference>
<evidence type="ECO:0000256" key="4">
    <source>
        <dbReference type="ARBA" id="ARBA00023136"/>
    </source>
</evidence>
<evidence type="ECO:0000256" key="3">
    <source>
        <dbReference type="ARBA" id="ARBA00022989"/>
    </source>
</evidence>
<dbReference type="GO" id="GO:0016020">
    <property type="term" value="C:membrane"/>
    <property type="evidence" value="ECO:0007669"/>
    <property type="project" value="UniProtKB-SubCell"/>
</dbReference>
<dbReference type="Proteomes" id="UP000749559">
    <property type="component" value="Unassembled WGS sequence"/>
</dbReference>
<keyword evidence="3" id="KW-1133">Transmembrane helix</keyword>